<dbReference type="AlphaFoldDB" id="A0A4Z2J3X5"/>
<keyword evidence="1" id="KW-0009">Actin-binding</keyword>
<keyword evidence="5" id="KW-1185">Reference proteome</keyword>
<dbReference type="Pfam" id="PF08688">
    <property type="entry name" value="ASD1"/>
    <property type="match status" value="1"/>
</dbReference>
<feature type="compositionally biased region" description="Basic and acidic residues" evidence="2">
    <location>
        <begin position="645"/>
        <end position="654"/>
    </location>
</feature>
<evidence type="ECO:0000313" key="5">
    <source>
        <dbReference type="Proteomes" id="UP000314294"/>
    </source>
</evidence>
<feature type="compositionally biased region" description="Basic and acidic residues" evidence="2">
    <location>
        <begin position="59"/>
        <end position="80"/>
    </location>
</feature>
<evidence type="ECO:0000259" key="3">
    <source>
        <dbReference type="PROSITE" id="PS51306"/>
    </source>
</evidence>
<comment type="caution">
    <text evidence="4">The sequence shown here is derived from an EMBL/GenBank/DDBJ whole genome shotgun (WGS) entry which is preliminary data.</text>
</comment>
<feature type="domain" description="ASD1" evidence="3">
    <location>
        <begin position="523"/>
        <end position="577"/>
    </location>
</feature>
<feature type="compositionally biased region" description="Gly residues" evidence="2">
    <location>
        <begin position="578"/>
        <end position="588"/>
    </location>
</feature>
<feature type="compositionally biased region" description="Low complexity" evidence="2">
    <location>
        <begin position="205"/>
        <end position="214"/>
    </location>
</feature>
<feature type="region of interest" description="Disordered" evidence="2">
    <location>
        <begin position="449"/>
        <end position="468"/>
    </location>
</feature>
<name>A0A4Z2J3X5_9TELE</name>
<feature type="compositionally biased region" description="Low complexity" evidence="2">
    <location>
        <begin position="375"/>
        <end position="385"/>
    </location>
</feature>
<feature type="region of interest" description="Disordered" evidence="2">
    <location>
        <begin position="484"/>
        <end position="505"/>
    </location>
</feature>
<dbReference type="GO" id="GO:0030864">
    <property type="term" value="C:cortical actin cytoskeleton"/>
    <property type="evidence" value="ECO:0007669"/>
    <property type="project" value="TreeGrafter"/>
</dbReference>
<dbReference type="GO" id="GO:0007015">
    <property type="term" value="P:actin filament organization"/>
    <property type="evidence" value="ECO:0007669"/>
    <property type="project" value="TreeGrafter"/>
</dbReference>
<sequence>MPSDTEVHVARSFLTKMLRSSMRKSDPDSRPHSWHSSKLTEEEAEPARRDGALAPIWQPKHEARPNEPREPPRPAERELRPVSSGGAVEEPRRPARLRLSEPLRGPGGKRDSGFSCFSVASSPPVHDRRASDGTGGSTQNMFFKGLPGGEGPRQAERRRHREERPAARPGAGPVWQVPEKKKSPSPPPPPLRSDSFAKVFPFSDGPGAPAPSRGPAGGRQTGGQLRPQQEARRGLDLLLPNTADHTHNQPPPDRLFSLSSNDVRLSARGAAPAHQRQRSADGPSGTGSAPPAKIQSVGSYYRSLQELPASILGRKHARHATACVAGSANPEQESGGRGPAGERSVQARLGGAETPPPGFPISSRTQDCLPPSQLPRGGPAHPAPGAHHDRRAPDRGGGAQRADARRLVASLQRGVAPSWHQDPWVPQEDRRISPLRTPLLHSLAQERRSLAATQDGKSHRRGDRYATGLRGEIREKRAQLQKSRSAATLTCTAEEEEEEEGWRYTSTSVSSGAAFSNTYKDHLKEAQARVLQATSFQRRDLEPAVGPSGGRVRGRRRRPAAQRTHSFSEPDEMHRVGVEGGAHAGSSGGRRKFLEAKPAFSRPLLKSGLGEKVKPKKEEEEEEQLRLGTFGEYQATWNRQQKSPEATERGRSHSAENILDAAGEEEAAVHERSRSSPSADLHPQVSPEESGTGRGTLNLMIFRVSLSSRVPPAEASSTLEDTSQPAGRRQVR</sequence>
<dbReference type="EMBL" id="SRLO01000026">
    <property type="protein sequence ID" value="TNN84584.1"/>
    <property type="molecule type" value="Genomic_DNA"/>
</dbReference>
<dbReference type="InterPro" id="IPR027685">
    <property type="entry name" value="Shroom_fam"/>
</dbReference>
<feature type="compositionally biased region" description="Polar residues" evidence="2">
    <location>
        <begin position="635"/>
        <end position="644"/>
    </location>
</feature>
<dbReference type="GO" id="GO:0051015">
    <property type="term" value="F:actin filament binding"/>
    <property type="evidence" value="ECO:0007669"/>
    <property type="project" value="InterPro"/>
</dbReference>
<dbReference type="GO" id="GO:0043296">
    <property type="term" value="C:apical junction complex"/>
    <property type="evidence" value="ECO:0007669"/>
    <property type="project" value="TreeGrafter"/>
</dbReference>
<organism evidence="4 5">
    <name type="scientific">Liparis tanakae</name>
    <name type="common">Tanaka's snailfish</name>
    <dbReference type="NCBI Taxonomy" id="230148"/>
    <lineage>
        <taxon>Eukaryota</taxon>
        <taxon>Metazoa</taxon>
        <taxon>Chordata</taxon>
        <taxon>Craniata</taxon>
        <taxon>Vertebrata</taxon>
        <taxon>Euteleostomi</taxon>
        <taxon>Actinopterygii</taxon>
        <taxon>Neopterygii</taxon>
        <taxon>Teleostei</taxon>
        <taxon>Neoteleostei</taxon>
        <taxon>Acanthomorphata</taxon>
        <taxon>Eupercaria</taxon>
        <taxon>Perciformes</taxon>
        <taxon>Cottioidei</taxon>
        <taxon>Cottales</taxon>
        <taxon>Liparidae</taxon>
        <taxon>Liparis</taxon>
    </lineage>
</organism>
<feature type="region of interest" description="Disordered" evidence="2">
    <location>
        <begin position="708"/>
        <end position="732"/>
    </location>
</feature>
<dbReference type="GO" id="GO:0016324">
    <property type="term" value="C:apical plasma membrane"/>
    <property type="evidence" value="ECO:0007669"/>
    <property type="project" value="TreeGrafter"/>
</dbReference>
<dbReference type="PANTHER" id="PTHR15012">
    <property type="entry name" value="APICAL PROTEIN/SHROOM-RELATED"/>
    <property type="match status" value="1"/>
</dbReference>
<feature type="compositionally biased region" description="Polar residues" evidence="2">
    <location>
        <begin position="715"/>
        <end position="725"/>
    </location>
</feature>
<dbReference type="GO" id="GO:0005912">
    <property type="term" value="C:adherens junction"/>
    <property type="evidence" value="ECO:0007669"/>
    <property type="project" value="TreeGrafter"/>
</dbReference>
<reference evidence="4 5" key="1">
    <citation type="submission" date="2019-03" db="EMBL/GenBank/DDBJ databases">
        <title>First draft genome of Liparis tanakae, snailfish: a comprehensive survey of snailfish specific genes.</title>
        <authorList>
            <person name="Kim W."/>
            <person name="Song I."/>
            <person name="Jeong J.-H."/>
            <person name="Kim D."/>
            <person name="Kim S."/>
            <person name="Ryu S."/>
            <person name="Song J.Y."/>
            <person name="Lee S.K."/>
        </authorList>
    </citation>
    <scope>NUCLEOTIDE SEQUENCE [LARGE SCALE GENOMIC DNA]</scope>
    <source>
        <tissue evidence="4">Muscle</tissue>
    </source>
</reference>
<evidence type="ECO:0000256" key="2">
    <source>
        <dbReference type="SAM" id="MobiDB-lite"/>
    </source>
</evidence>
<dbReference type="OrthoDB" id="10063560at2759"/>
<accession>A0A4Z2J3X5</accession>
<evidence type="ECO:0000256" key="1">
    <source>
        <dbReference type="PROSITE-ProRule" id="PRU00637"/>
    </source>
</evidence>
<evidence type="ECO:0000313" key="4">
    <source>
        <dbReference type="EMBL" id="TNN84584.1"/>
    </source>
</evidence>
<feature type="region of interest" description="Disordered" evidence="2">
    <location>
        <begin position="606"/>
        <end position="696"/>
    </location>
</feature>
<dbReference type="PROSITE" id="PS51306">
    <property type="entry name" value="ASD1"/>
    <property type="match status" value="1"/>
</dbReference>
<dbReference type="Proteomes" id="UP000314294">
    <property type="component" value="Unassembled WGS sequence"/>
</dbReference>
<dbReference type="PANTHER" id="PTHR15012:SF38">
    <property type="entry name" value="PROTEIN SHROOM2-LIKE ISOFORM X1"/>
    <property type="match status" value="1"/>
</dbReference>
<feature type="region of interest" description="Disordered" evidence="2">
    <location>
        <begin position="534"/>
        <end position="590"/>
    </location>
</feature>
<feature type="region of interest" description="Disordered" evidence="2">
    <location>
        <begin position="322"/>
        <end position="403"/>
    </location>
</feature>
<feature type="compositionally biased region" description="Basic and acidic residues" evidence="2">
    <location>
        <begin position="566"/>
        <end position="577"/>
    </location>
</feature>
<gene>
    <name evidence="4" type="primary">shroom2</name>
    <name evidence="4" type="ORF">EYF80_005284</name>
</gene>
<feature type="region of interest" description="Disordered" evidence="2">
    <location>
        <begin position="18"/>
        <end position="294"/>
    </location>
</feature>
<feature type="compositionally biased region" description="Basic and acidic residues" evidence="2">
    <location>
        <begin position="89"/>
        <end position="101"/>
    </location>
</feature>
<feature type="compositionally biased region" description="Basic and acidic residues" evidence="2">
    <location>
        <begin position="609"/>
        <end position="618"/>
    </location>
</feature>
<protein>
    <submittedName>
        <fullName evidence="4">Protein Shroom2</fullName>
    </submittedName>
</protein>
<proteinExistence type="predicted"/>
<dbReference type="InterPro" id="IPR014800">
    <property type="entry name" value="ASD1_dom"/>
</dbReference>
<feature type="compositionally biased region" description="Basic and acidic residues" evidence="2">
    <location>
        <begin position="38"/>
        <end position="51"/>
    </location>
</feature>